<keyword evidence="1" id="KW-0802">TPR repeat</keyword>
<dbReference type="PROSITE" id="PS50005">
    <property type="entry name" value="TPR"/>
    <property type="match status" value="1"/>
</dbReference>
<dbReference type="Pfam" id="PF00515">
    <property type="entry name" value="TPR_1"/>
    <property type="match status" value="1"/>
</dbReference>
<dbReference type="PANTHER" id="PTHR45153:SF1">
    <property type="entry name" value="TETRATRICOPEPTIDE REPEAT PROTEIN 16"/>
    <property type="match status" value="1"/>
</dbReference>
<proteinExistence type="predicted"/>
<evidence type="ECO:0000313" key="3">
    <source>
        <dbReference type="EMBL" id="CAF0884545.1"/>
    </source>
</evidence>
<feature type="compositionally biased region" description="Low complexity" evidence="2">
    <location>
        <begin position="207"/>
        <end position="223"/>
    </location>
</feature>
<feature type="compositionally biased region" description="Polar residues" evidence="2">
    <location>
        <begin position="46"/>
        <end position="65"/>
    </location>
</feature>
<dbReference type="Gene3D" id="1.25.40.10">
    <property type="entry name" value="Tetratricopeptide repeat domain"/>
    <property type="match status" value="4"/>
</dbReference>
<accession>A0A8S2DAH7</accession>
<dbReference type="InterPro" id="IPR011990">
    <property type="entry name" value="TPR-like_helical_dom_sf"/>
</dbReference>
<protein>
    <submittedName>
        <fullName evidence="3">Uncharacterized protein</fullName>
    </submittedName>
</protein>
<evidence type="ECO:0000313" key="4">
    <source>
        <dbReference type="EMBL" id="CAF3667723.1"/>
    </source>
</evidence>
<dbReference type="EMBL" id="CAJNOK010003015">
    <property type="protein sequence ID" value="CAF0884545.1"/>
    <property type="molecule type" value="Genomic_DNA"/>
</dbReference>
<evidence type="ECO:0000313" key="5">
    <source>
        <dbReference type="Proteomes" id="UP000677228"/>
    </source>
</evidence>
<organism evidence="3 5">
    <name type="scientific">Didymodactylos carnosus</name>
    <dbReference type="NCBI Taxonomy" id="1234261"/>
    <lineage>
        <taxon>Eukaryota</taxon>
        <taxon>Metazoa</taxon>
        <taxon>Spiralia</taxon>
        <taxon>Gnathifera</taxon>
        <taxon>Rotifera</taxon>
        <taxon>Eurotatoria</taxon>
        <taxon>Bdelloidea</taxon>
        <taxon>Philodinida</taxon>
        <taxon>Philodinidae</taxon>
        <taxon>Didymodactylos</taxon>
    </lineage>
</organism>
<feature type="repeat" description="TPR" evidence="1">
    <location>
        <begin position="449"/>
        <end position="482"/>
    </location>
</feature>
<evidence type="ECO:0000256" key="2">
    <source>
        <dbReference type="SAM" id="MobiDB-lite"/>
    </source>
</evidence>
<dbReference type="SUPFAM" id="SSF48452">
    <property type="entry name" value="TPR-like"/>
    <property type="match status" value="2"/>
</dbReference>
<dbReference type="PROSITE" id="PS50293">
    <property type="entry name" value="TPR_REGION"/>
    <property type="match status" value="1"/>
</dbReference>
<sequence>MPDLYDELSVQHGSYRKDPTTLPKSNKKDVKNVRAGASRQHFLSFDSMTESQDSNRQQLTADSWPTSTKTDEGEEEKETNELFSTELNEEMYEHYPNGNFLPERWTMGTELKDTLQNVTQQHCKSFFDKALTLFEQHNYEESLVNINKCLLLKPYYSQFYEMRAELYLELCDFQSALMSLQKIILSYQATAKNEQQQQPPPPPPPTTTTATTVSTTTTTTITTNREEKELHEKILFSQAISIIANAGNMFSLPFQLYSILCLNAINKVEEATTLISQIIEQYPQNPDLLIVRARLYYREKSKLALCFYDIRDALLLNETHAVARKMMITLKQTSSDLRDSAVHTCIIDRLTDALALISLAIDLYPIEAEYHLQRSIIYRKMKKFELASDECLLVFDKLNHDEQHRLYQQAQKQFVFIYNATAIKCLEKNLYDEAIELLNRAIKDEKSTYELYMNRGDCFLAKGQITFAIQDYEQALELMPNNEVKLRISHVFFTNAEKQYKEKHYSESCAQLTKAIDVNPSVAKYYVSRSRVKYLMEDIFGAQEDIIAAILINPLENECIDVLPRLFPDTTLAQVLKSALTKEVKKKLLEKHVKLAIRYIKNLMLVTYRTSNAQHRHQECHKEYRRLAEVPGVARENLILRI</sequence>
<dbReference type="Proteomes" id="UP000682733">
    <property type="component" value="Unassembled WGS sequence"/>
</dbReference>
<dbReference type="SMART" id="SM00028">
    <property type="entry name" value="TPR"/>
    <property type="match status" value="6"/>
</dbReference>
<feature type="region of interest" description="Disordered" evidence="2">
    <location>
        <begin position="1"/>
        <end position="80"/>
    </location>
</feature>
<dbReference type="PANTHER" id="PTHR45153">
    <property type="entry name" value="TETRATRICOPEPTIDE REPEAT PROTEIN 16"/>
    <property type="match status" value="1"/>
</dbReference>
<dbReference type="AlphaFoldDB" id="A0A8S2DAH7"/>
<dbReference type="EMBL" id="CAJOBA010003017">
    <property type="protein sequence ID" value="CAF3667723.1"/>
    <property type="molecule type" value="Genomic_DNA"/>
</dbReference>
<reference evidence="3" key="1">
    <citation type="submission" date="2021-02" db="EMBL/GenBank/DDBJ databases">
        <authorList>
            <person name="Nowell W R."/>
        </authorList>
    </citation>
    <scope>NUCLEOTIDE SEQUENCE</scope>
</reference>
<comment type="caution">
    <text evidence="3">The sequence shown here is derived from an EMBL/GenBank/DDBJ whole genome shotgun (WGS) entry which is preliminary data.</text>
</comment>
<name>A0A8S2DAH7_9BILA</name>
<feature type="region of interest" description="Disordered" evidence="2">
    <location>
        <begin position="191"/>
        <end position="224"/>
    </location>
</feature>
<dbReference type="Proteomes" id="UP000677228">
    <property type="component" value="Unassembled WGS sequence"/>
</dbReference>
<evidence type="ECO:0000256" key="1">
    <source>
        <dbReference type="PROSITE-ProRule" id="PRU00339"/>
    </source>
</evidence>
<dbReference type="InterPro" id="IPR019734">
    <property type="entry name" value="TPR_rpt"/>
</dbReference>
<gene>
    <name evidence="3" type="ORF">OVA965_LOCUS8799</name>
    <name evidence="4" type="ORF">TMI583_LOCUS8798</name>
</gene>